<evidence type="ECO:0000313" key="5">
    <source>
        <dbReference type="Proteomes" id="UP000000305"/>
    </source>
</evidence>
<reference evidence="4 5" key="1">
    <citation type="journal article" date="2011" name="Science">
        <title>The ecoresponsive genome of Daphnia pulex.</title>
        <authorList>
            <person name="Colbourne J.K."/>
            <person name="Pfrender M.E."/>
            <person name="Gilbert D."/>
            <person name="Thomas W.K."/>
            <person name="Tucker A."/>
            <person name="Oakley T.H."/>
            <person name="Tokishita S."/>
            <person name="Aerts A."/>
            <person name="Arnold G.J."/>
            <person name="Basu M.K."/>
            <person name="Bauer D.J."/>
            <person name="Caceres C.E."/>
            <person name="Carmel L."/>
            <person name="Casola C."/>
            <person name="Choi J.H."/>
            <person name="Detter J.C."/>
            <person name="Dong Q."/>
            <person name="Dusheyko S."/>
            <person name="Eads B.D."/>
            <person name="Frohlich T."/>
            <person name="Geiler-Samerotte K.A."/>
            <person name="Gerlach D."/>
            <person name="Hatcher P."/>
            <person name="Jogdeo S."/>
            <person name="Krijgsveld J."/>
            <person name="Kriventseva E.V."/>
            <person name="Kultz D."/>
            <person name="Laforsch C."/>
            <person name="Lindquist E."/>
            <person name="Lopez J."/>
            <person name="Manak J.R."/>
            <person name="Muller J."/>
            <person name="Pangilinan J."/>
            <person name="Patwardhan R.P."/>
            <person name="Pitluck S."/>
            <person name="Pritham E.J."/>
            <person name="Rechtsteiner A."/>
            <person name="Rho M."/>
            <person name="Rogozin I.B."/>
            <person name="Sakarya O."/>
            <person name="Salamov A."/>
            <person name="Schaack S."/>
            <person name="Shapiro H."/>
            <person name="Shiga Y."/>
            <person name="Skalitzky C."/>
            <person name="Smith Z."/>
            <person name="Souvorov A."/>
            <person name="Sung W."/>
            <person name="Tang Z."/>
            <person name="Tsuchiya D."/>
            <person name="Tu H."/>
            <person name="Vos H."/>
            <person name="Wang M."/>
            <person name="Wolf Y.I."/>
            <person name="Yamagata H."/>
            <person name="Yamada T."/>
            <person name="Ye Y."/>
            <person name="Shaw J.R."/>
            <person name="Andrews J."/>
            <person name="Crease T.J."/>
            <person name="Tang H."/>
            <person name="Lucas S.M."/>
            <person name="Robertson H.M."/>
            <person name="Bork P."/>
            <person name="Koonin E.V."/>
            <person name="Zdobnov E.M."/>
            <person name="Grigoriev I.V."/>
            <person name="Lynch M."/>
            <person name="Boore J.L."/>
        </authorList>
    </citation>
    <scope>NUCLEOTIDE SEQUENCE [LARGE SCALE GENOMIC DNA]</scope>
</reference>
<sequence length="366" mass="41875">MLNLLQSHVQYLKDKTLDHENEILRAAHDMNCQVTRIKHSLAVAAAQYDGWLAASILGLPTCVTLQAKGMTVLMKECRAEKITFTTETTTCGPQPRYENSTISQNGWELTTYQPCYWADHYVNFNGKHYVYRNDTWKLAEATVIPMEQDWPVSFRYIDDNSYKYQPSTNPGYKAFITSPMNIMADMTAAMAEQSIHSGGVQEITPLTPVQTIIMTAAEKTHVSGQMSWWETFKLILFITSLVFVFALLIAFLRYFGIFALIFAMCCKPRPRLHSSHVRRRRREELNKNYEARFAAANTFVCSCQSGMFLPLFSTCKHLYLAFYTRVYKGLSIRQSQFSLSSLSASFQLLIYVRGRIPNGDLNLTKT</sequence>
<dbReference type="AlphaFoldDB" id="E9HPS3"/>
<dbReference type="KEGG" id="dpx:DAPPUDRAFT_116571"/>
<feature type="transmembrane region" description="Helical" evidence="2">
    <location>
        <begin position="234"/>
        <end position="264"/>
    </location>
</feature>
<accession>E9HPS3</accession>
<evidence type="ECO:0000256" key="1">
    <source>
        <dbReference type="PROSITE-ProRule" id="PRU00325"/>
    </source>
</evidence>
<protein>
    <recommendedName>
        <fullName evidence="3">SWIM-type domain-containing protein</fullName>
    </recommendedName>
</protein>
<name>E9HPS3_DAPPU</name>
<dbReference type="EMBL" id="GL732710">
    <property type="protein sequence ID" value="EFX66262.1"/>
    <property type="molecule type" value="Genomic_DNA"/>
</dbReference>
<keyword evidence="1" id="KW-0479">Metal-binding</keyword>
<dbReference type="InterPro" id="IPR007527">
    <property type="entry name" value="Znf_SWIM"/>
</dbReference>
<dbReference type="PhylomeDB" id="E9HPS3"/>
<keyword evidence="2" id="KW-0472">Membrane</keyword>
<keyword evidence="1" id="KW-0862">Zinc</keyword>
<dbReference type="InParanoid" id="E9HPS3"/>
<proteinExistence type="predicted"/>
<evidence type="ECO:0000256" key="2">
    <source>
        <dbReference type="SAM" id="Phobius"/>
    </source>
</evidence>
<feature type="domain" description="SWIM-type" evidence="3">
    <location>
        <begin position="289"/>
        <end position="326"/>
    </location>
</feature>
<dbReference type="OrthoDB" id="6395835at2759"/>
<keyword evidence="5" id="KW-1185">Reference proteome</keyword>
<organism evidence="4 5">
    <name type="scientific">Daphnia pulex</name>
    <name type="common">Water flea</name>
    <dbReference type="NCBI Taxonomy" id="6669"/>
    <lineage>
        <taxon>Eukaryota</taxon>
        <taxon>Metazoa</taxon>
        <taxon>Ecdysozoa</taxon>
        <taxon>Arthropoda</taxon>
        <taxon>Crustacea</taxon>
        <taxon>Branchiopoda</taxon>
        <taxon>Diplostraca</taxon>
        <taxon>Cladocera</taxon>
        <taxon>Anomopoda</taxon>
        <taxon>Daphniidae</taxon>
        <taxon>Daphnia</taxon>
    </lineage>
</organism>
<keyword evidence="2" id="KW-1133">Transmembrane helix</keyword>
<keyword evidence="1" id="KW-0863">Zinc-finger</keyword>
<dbReference type="Proteomes" id="UP000000305">
    <property type="component" value="Unassembled WGS sequence"/>
</dbReference>
<keyword evidence="2" id="KW-0812">Transmembrane</keyword>
<dbReference type="GO" id="GO:0008270">
    <property type="term" value="F:zinc ion binding"/>
    <property type="evidence" value="ECO:0007669"/>
    <property type="project" value="UniProtKB-KW"/>
</dbReference>
<dbReference type="PROSITE" id="PS50966">
    <property type="entry name" value="ZF_SWIM"/>
    <property type="match status" value="1"/>
</dbReference>
<gene>
    <name evidence="4" type="ORF">DAPPUDRAFT_116571</name>
</gene>
<evidence type="ECO:0000313" key="4">
    <source>
        <dbReference type="EMBL" id="EFX66262.1"/>
    </source>
</evidence>
<evidence type="ECO:0000259" key="3">
    <source>
        <dbReference type="PROSITE" id="PS50966"/>
    </source>
</evidence>
<dbReference type="HOGENOM" id="CLU_046598_0_0_1"/>